<evidence type="ECO:0000313" key="1">
    <source>
        <dbReference type="EMBL" id="KDO21596.1"/>
    </source>
</evidence>
<protein>
    <submittedName>
        <fullName evidence="1">Uncharacterized protein</fullName>
    </submittedName>
</protein>
<dbReference type="Proteomes" id="UP000030745">
    <property type="component" value="Unassembled WGS sequence"/>
</dbReference>
<name>A0A067C4X4_SAPPC</name>
<reference evidence="1 2" key="1">
    <citation type="journal article" date="2013" name="PLoS Genet.">
        <title>Distinctive expansion of potential virulence genes in the genome of the oomycete fish pathogen Saprolegnia parasitica.</title>
        <authorList>
            <person name="Jiang R.H."/>
            <person name="de Bruijn I."/>
            <person name="Haas B.J."/>
            <person name="Belmonte R."/>
            <person name="Lobach L."/>
            <person name="Christie J."/>
            <person name="van den Ackerveken G."/>
            <person name="Bottin A."/>
            <person name="Bulone V."/>
            <person name="Diaz-Moreno S.M."/>
            <person name="Dumas B."/>
            <person name="Fan L."/>
            <person name="Gaulin E."/>
            <person name="Govers F."/>
            <person name="Grenville-Briggs L.J."/>
            <person name="Horner N.R."/>
            <person name="Levin J.Z."/>
            <person name="Mammella M."/>
            <person name="Meijer H.J."/>
            <person name="Morris P."/>
            <person name="Nusbaum C."/>
            <person name="Oome S."/>
            <person name="Phillips A.J."/>
            <person name="van Rooyen D."/>
            <person name="Rzeszutek E."/>
            <person name="Saraiva M."/>
            <person name="Secombes C.J."/>
            <person name="Seidl M.F."/>
            <person name="Snel B."/>
            <person name="Stassen J.H."/>
            <person name="Sykes S."/>
            <person name="Tripathy S."/>
            <person name="van den Berg H."/>
            <person name="Vega-Arreguin J.C."/>
            <person name="Wawra S."/>
            <person name="Young S.K."/>
            <person name="Zeng Q."/>
            <person name="Dieguez-Uribeondo J."/>
            <person name="Russ C."/>
            <person name="Tyler B.M."/>
            <person name="van West P."/>
        </authorList>
    </citation>
    <scope>NUCLEOTIDE SEQUENCE [LARGE SCALE GENOMIC DNA]</scope>
    <source>
        <strain evidence="1 2">CBS 223.65</strain>
    </source>
</reference>
<dbReference type="KEGG" id="spar:SPRG_13281"/>
<dbReference type="RefSeq" id="XP_012207686.1">
    <property type="nucleotide sequence ID" value="XM_012352296.1"/>
</dbReference>
<dbReference type="GeneID" id="24135169"/>
<gene>
    <name evidence="1" type="ORF">SPRG_13281</name>
</gene>
<proteinExistence type="predicted"/>
<evidence type="ECO:0000313" key="2">
    <source>
        <dbReference type="Proteomes" id="UP000030745"/>
    </source>
</evidence>
<dbReference type="AlphaFoldDB" id="A0A067C4X4"/>
<organism evidence="1 2">
    <name type="scientific">Saprolegnia parasitica (strain CBS 223.65)</name>
    <dbReference type="NCBI Taxonomy" id="695850"/>
    <lineage>
        <taxon>Eukaryota</taxon>
        <taxon>Sar</taxon>
        <taxon>Stramenopiles</taxon>
        <taxon>Oomycota</taxon>
        <taxon>Saprolegniomycetes</taxon>
        <taxon>Saprolegniales</taxon>
        <taxon>Saprolegniaceae</taxon>
        <taxon>Saprolegnia</taxon>
    </lineage>
</organism>
<keyword evidence="2" id="KW-1185">Reference proteome</keyword>
<accession>A0A067C4X4</accession>
<dbReference type="OrthoDB" id="79255at2759"/>
<dbReference type="EMBL" id="KK583284">
    <property type="protein sequence ID" value="KDO21596.1"/>
    <property type="molecule type" value="Genomic_DNA"/>
</dbReference>
<dbReference type="VEuPathDB" id="FungiDB:SPRG_13281"/>
<sequence>MECLLDHDVVDTAWADGNALYEAATKTTRQHADIVKRLLSLPVVDAETYLGRLRGDGSTPTLLHYVARSPYAQGVIDCLLDRYHAEIDVRREEIAQWALPLPPLPPVPADDDDADANVTGAVSTTTTRRPHEAEATVTPTDEVLKLETTGVHTSLVDTIDGYHGRACTCRNRLTAFAPQLRLRAALFSWMEHWRRGAAVTTVLKAWQMWATTPTVMPSSFSTPAHVKLRLFVLHWRDARVVWAFYAWKHKHRGPT</sequence>